<dbReference type="PROSITE" id="PS01064">
    <property type="entry name" value="PYRIDOX_OXIDASE"/>
    <property type="match status" value="1"/>
</dbReference>
<accession>A0AAE3H5P5</accession>
<dbReference type="FunFam" id="2.30.110.10:FF:000005">
    <property type="entry name" value="NAD(P)H-hydrate epimerase"/>
    <property type="match status" value="1"/>
</dbReference>
<comment type="function">
    <text evidence="9">Catalyzes the oxidation of either pyridoxine 5'-phosphate (PNP) or pyridoxamine 5'-phosphate (PMP) into pyridoxal 5'-phosphate (PLP).</text>
</comment>
<feature type="binding site" evidence="9 10">
    <location>
        <begin position="193"/>
        <end position="195"/>
    </location>
    <ligand>
        <name>substrate</name>
    </ligand>
</feature>
<dbReference type="Pfam" id="PF01243">
    <property type="entry name" value="PNPOx_N"/>
    <property type="match status" value="1"/>
</dbReference>
<dbReference type="PIRSF" id="PIRSF000190">
    <property type="entry name" value="Pyd_amn-ph_oxd"/>
    <property type="match status" value="1"/>
</dbReference>
<comment type="catalytic activity">
    <reaction evidence="9">
        <text>pyridoxine 5'-phosphate + O2 = pyridoxal 5'-phosphate + H2O2</text>
        <dbReference type="Rhea" id="RHEA:15149"/>
        <dbReference type="ChEBI" id="CHEBI:15379"/>
        <dbReference type="ChEBI" id="CHEBI:16240"/>
        <dbReference type="ChEBI" id="CHEBI:58589"/>
        <dbReference type="ChEBI" id="CHEBI:597326"/>
        <dbReference type="EC" id="1.4.3.5"/>
    </reaction>
</comment>
<dbReference type="InterPro" id="IPR011576">
    <property type="entry name" value="Pyridox_Oxase_N"/>
</dbReference>
<feature type="binding site" evidence="9 11">
    <location>
        <begin position="62"/>
        <end position="67"/>
    </location>
    <ligand>
        <name>FMN</name>
        <dbReference type="ChEBI" id="CHEBI:58210"/>
    </ligand>
</feature>
<keyword evidence="6 9" id="KW-0288">FMN</keyword>
<keyword evidence="8 9" id="KW-0664">Pyridoxine biosynthesis</keyword>
<feature type="domain" description="Pyridoxine 5'-phosphate oxidase dimerisation C-terminal" evidence="13">
    <location>
        <begin position="174"/>
        <end position="214"/>
    </location>
</feature>
<evidence type="ECO:0000256" key="11">
    <source>
        <dbReference type="PIRSR" id="PIRSR000190-2"/>
    </source>
</evidence>
<feature type="binding site" evidence="9 10">
    <location>
        <position position="128"/>
    </location>
    <ligand>
        <name>substrate</name>
    </ligand>
</feature>
<dbReference type="RefSeq" id="WP_255038170.1">
    <property type="nucleotide sequence ID" value="NZ_RJUF01000173.1"/>
</dbReference>
<dbReference type="Pfam" id="PF10590">
    <property type="entry name" value="PNP_phzG_C"/>
    <property type="match status" value="1"/>
</dbReference>
<feature type="binding site" evidence="10">
    <location>
        <begin position="10"/>
        <end position="13"/>
    </location>
    <ligand>
        <name>substrate</name>
    </ligand>
</feature>
<evidence type="ECO:0000256" key="5">
    <source>
        <dbReference type="ARBA" id="ARBA00022630"/>
    </source>
</evidence>
<evidence type="ECO:0000256" key="4">
    <source>
        <dbReference type="ARBA" id="ARBA00011738"/>
    </source>
</evidence>
<reference evidence="14 15" key="1">
    <citation type="submission" date="2018-11" db="EMBL/GenBank/DDBJ databases">
        <title>Novel bacteria species description.</title>
        <authorList>
            <person name="Han J.-H."/>
        </authorList>
    </citation>
    <scope>NUCLEOTIDE SEQUENCE [LARGE SCALE GENOMIC DNA]</scope>
    <source>
        <strain evidence="14 15">KCTC23259</strain>
    </source>
</reference>
<feature type="binding site" evidence="9 11">
    <location>
        <begin position="77"/>
        <end position="78"/>
    </location>
    <ligand>
        <name>FMN</name>
        <dbReference type="ChEBI" id="CHEBI:58210"/>
    </ligand>
</feature>
<dbReference type="EMBL" id="RJUF01000173">
    <property type="protein sequence ID" value="MCP9764476.1"/>
    <property type="molecule type" value="Genomic_DNA"/>
</dbReference>
<organism evidence="14 15">
    <name type="scientific">Lacihabitans soyangensis</name>
    <dbReference type="NCBI Taxonomy" id="869394"/>
    <lineage>
        <taxon>Bacteria</taxon>
        <taxon>Pseudomonadati</taxon>
        <taxon>Bacteroidota</taxon>
        <taxon>Cytophagia</taxon>
        <taxon>Cytophagales</taxon>
        <taxon>Leadbetterellaceae</taxon>
        <taxon>Lacihabitans</taxon>
    </lineage>
</organism>
<evidence type="ECO:0000256" key="3">
    <source>
        <dbReference type="ARBA" id="ARBA00007301"/>
    </source>
</evidence>
<evidence type="ECO:0000259" key="12">
    <source>
        <dbReference type="Pfam" id="PF01243"/>
    </source>
</evidence>
<dbReference type="EC" id="1.4.3.5" evidence="9"/>
<dbReference type="NCBIfam" id="NF004231">
    <property type="entry name" value="PRK05679.1"/>
    <property type="match status" value="1"/>
</dbReference>
<evidence type="ECO:0000256" key="8">
    <source>
        <dbReference type="ARBA" id="ARBA00023096"/>
    </source>
</evidence>
<dbReference type="HAMAP" id="MF_01629">
    <property type="entry name" value="PdxH"/>
    <property type="match status" value="1"/>
</dbReference>
<dbReference type="InterPro" id="IPR019576">
    <property type="entry name" value="Pyridoxamine_oxidase_dimer_C"/>
</dbReference>
<comment type="subunit">
    <text evidence="4 9">Homodimer.</text>
</comment>
<comment type="catalytic activity">
    <reaction evidence="9">
        <text>pyridoxamine 5'-phosphate + O2 + H2O = pyridoxal 5'-phosphate + H2O2 + NH4(+)</text>
        <dbReference type="Rhea" id="RHEA:15817"/>
        <dbReference type="ChEBI" id="CHEBI:15377"/>
        <dbReference type="ChEBI" id="CHEBI:15379"/>
        <dbReference type="ChEBI" id="CHEBI:16240"/>
        <dbReference type="ChEBI" id="CHEBI:28938"/>
        <dbReference type="ChEBI" id="CHEBI:58451"/>
        <dbReference type="ChEBI" id="CHEBI:597326"/>
        <dbReference type="EC" id="1.4.3.5"/>
    </reaction>
</comment>
<protein>
    <recommendedName>
        <fullName evidence="9">Pyridoxine/pyridoxamine 5'-phosphate oxidase</fullName>
        <ecNumber evidence="9">1.4.3.5</ecNumber>
    </recommendedName>
    <alternativeName>
        <fullName evidence="9">PNP/PMP oxidase</fullName>
        <shortName evidence="9">PNPOx</shortName>
    </alternativeName>
    <alternativeName>
        <fullName evidence="9">Pyridoxal 5'-phosphate synthase</fullName>
    </alternativeName>
</protein>
<evidence type="ECO:0000259" key="13">
    <source>
        <dbReference type="Pfam" id="PF10590"/>
    </source>
</evidence>
<gene>
    <name evidence="9 14" type="primary">pdxH</name>
    <name evidence="14" type="ORF">EGI31_16145</name>
</gene>
<keyword evidence="7 9" id="KW-0560">Oxidoreductase</keyword>
<evidence type="ECO:0000256" key="6">
    <source>
        <dbReference type="ARBA" id="ARBA00022643"/>
    </source>
</evidence>
<evidence type="ECO:0000256" key="7">
    <source>
        <dbReference type="ARBA" id="ARBA00023002"/>
    </source>
</evidence>
<feature type="binding site" evidence="9 11">
    <location>
        <position position="84"/>
    </location>
    <ligand>
        <name>FMN</name>
        <dbReference type="ChEBI" id="CHEBI:58210"/>
    </ligand>
</feature>
<dbReference type="InterPro" id="IPR000659">
    <property type="entry name" value="Pyridox_Oxase"/>
</dbReference>
<dbReference type="SUPFAM" id="SSF50475">
    <property type="entry name" value="FMN-binding split barrel"/>
    <property type="match status" value="1"/>
</dbReference>
<feature type="binding site" evidence="9 11">
    <location>
        <position position="197"/>
    </location>
    <ligand>
        <name>FMN</name>
        <dbReference type="ChEBI" id="CHEBI:58210"/>
    </ligand>
</feature>
<keyword evidence="15" id="KW-1185">Reference proteome</keyword>
<keyword evidence="5 9" id="KW-0285">Flavoprotein</keyword>
<evidence type="ECO:0000256" key="2">
    <source>
        <dbReference type="ARBA" id="ARBA00005037"/>
    </source>
</evidence>
<feature type="binding site" evidence="9 11">
    <location>
        <position position="187"/>
    </location>
    <ligand>
        <name>FMN</name>
        <dbReference type="ChEBI" id="CHEBI:58210"/>
    </ligand>
</feature>
<evidence type="ECO:0000256" key="10">
    <source>
        <dbReference type="PIRSR" id="PIRSR000190-1"/>
    </source>
</evidence>
<proteinExistence type="inferred from homology"/>
<comment type="caution">
    <text evidence="9">Lacks conserved residue(s) required for the propagation of feature annotation.</text>
</comment>
<dbReference type="GO" id="GO:0008615">
    <property type="term" value="P:pyridoxine biosynthetic process"/>
    <property type="evidence" value="ECO:0007669"/>
    <property type="project" value="UniProtKB-UniRule"/>
</dbReference>
<dbReference type="GO" id="GO:0010181">
    <property type="term" value="F:FMN binding"/>
    <property type="evidence" value="ECO:0007669"/>
    <property type="project" value="UniProtKB-UniRule"/>
</dbReference>
<dbReference type="InterPro" id="IPR012349">
    <property type="entry name" value="Split_barrel_FMN-bd"/>
</dbReference>
<evidence type="ECO:0000256" key="1">
    <source>
        <dbReference type="ARBA" id="ARBA00004738"/>
    </source>
</evidence>
<evidence type="ECO:0000313" key="15">
    <source>
        <dbReference type="Proteomes" id="UP001204144"/>
    </source>
</evidence>
<comment type="caution">
    <text evidence="14">The sequence shown here is derived from an EMBL/GenBank/DDBJ whole genome shotgun (WGS) entry which is preliminary data.</text>
</comment>
<comment type="pathway">
    <text evidence="1 9">Cofactor metabolism; pyridoxal 5'-phosphate salvage; pyridoxal 5'-phosphate from pyridoxamine 5'-phosphate: step 1/1.</text>
</comment>
<dbReference type="AlphaFoldDB" id="A0AAE3H5P5"/>
<feature type="binding site" evidence="9 11">
    <location>
        <begin position="141"/>
        <end position="142"/>
    </location>
    <ligand>
        <name>FMN</name>
        <dbReference type="ChEBI" id="CHEBI:58210"/>
    </ligand>
</feature>
<dbReference type="Gene3D" id="2.30.110.10">
    <property type="entry name" value="Electron Transport, Fmn-binding Protein, Chain A"/>
    <property type="match status" value="1"/>
</dbReference>
<dbReference type="NCBIfam" id="TIGR00558">
    <property type="entry name" value="pdxH"/>
    <property type="match status" value="1"/>
</dbReference>
<sequence>MDKTTVANLRNNYTLNELSENIVSKNPYIQFAEWFKDALEAKLVEANAMVLSTIKDGRPSARVVLLKGFDENGFVFYTNYKSHKGQELAVNNAACLTFFWDKLERQVRIEGFMEKVSEQDSDEYYWSRPRESQIGAWVSSQSEVISGRDILDEKLAFYQKEFENLEVIPRPPHWGGYVLKVERIEFWQGRPNRLHDRILFTQEGDNWKIERLSP</sequence>
<dbReference type="Proteomes" id="UP001204144">
    <property type="component" value="Unassembled WGS sequence"/>
</dbReference>
<comment type="similarity">
    <text evidence="3 9">Belongs to the pyridoxamine 5'-phosphate oxidase family.</text>
</comment>
<feature type="domain" description="Pyridoxamine 5'-phosphate oxidase N-terminal" evidence="12">
    <location>
        <begin position="36"/>
        <end position="151"/>
    </location>
</feature>
<dbReference type="PANTHER" id="PTHR10851:SF0">
    <property type="entry name" value="PYRIDOXINE-5'-PHOSPHATE OXIDASE"/>
    <property type="match status" value="1"/>
</dbReference>
<dbReference type="InterPro" id="IPR019740">
    <property type="entry name" value="Pyridox_Oxase_CS"/>
</dbReference>
<evidence type="ECO:0000256" key="9">
    <source>
        <dbReference type="HAMAP-Rule" id="MF_01629"/>
    </source>
</evidence>
<dbReference type="PANTHER" id="PTHR10851">
    <property type="entry name" value="PYRIDOXINE-5-PHOSPHATE OXIDASE"/>
    <property type="match status" value="1"/>
</dbReference>
<name>A0AAE3H5P5_9BACT</name>
<dbReference type="GO" id="GO:0004733">
    <property type="term" value="F:pyridoxamine phosphate oxidase activity"/>
    <property type="evidence" value="ECO:0007669"/>
    <property type="project" value="UniProtKB-UniRule"/>
</dbReference>
<feature type="binding site" evidence="9 11">
    <location>
        <position position="106"/>
    </location>
    <ligand>
        <name>FMN</name>
        <dbReference type="ChEBI" id="CHEBI:58210"/>
    </ligand>
</feature>
<comment type="cofactor">
    <cofactor evidence="9 11">
        <name>FMN</name>
        <dbReference type="ChEBI" id="CHEBI:58210"/>
    </cofactor>
    <text evidence="9 11">Binds 1 FMN per subunit.</text>
</comment>
<evidence type="ECO:0000313" key="14">
    <source>
        <dbReference type="EMBL" id="MCP9764476.1"/>
    </source>
</evidence>
<feature type="binding site" evidence="9 10">
    <location>
        <position position="124"/>
    </location>
    <ligand>
        <name>substrate</name>
    </ligand>
</feature>
<feature type="binding site" evidence="9 10">
    <location>
        <position position="132"/>
    </location>
    <ligand>
        <name>substrate</name>
    </ligand>
</feature>
<comment type="pathway">
    <text evidence="2 9">Cofactor metabolism; pyridoxal 5'-phosphate salvage; pyridoxal 5'-phosphate from pyridoxine 5'-phosphate: step 1/1.</text>
</comment>
<feature type="binding site" evidence="9 10">
    <location>
        <position position="67"/>
    </location>
    <ligand>
        <name>substrate</name>
    </ligand>
</feature>